<sequence length="271" mass="31235">MLVINNVNLYLLILNKRSFLMIYVRVENNEILDVTNNINADFEEVNVNNLDDAVDYFSDKDWRHDESVVTLLESLFTEEEENVLEIYDIKVSTENRSFNELADMFSEKEIEIPDMQRSFVWDTNKCSKLIESILIGLPIPPLFFMDKGDNRYEVIDGLQRLTAISNFILGNNWGNITNSVQRNNTAKLSPYVDPTIRGKKFVDLTASQQKKIKRSTITVIDFRQIGSEGEKAKYLIFERINTGSELLNPMQIRKALAYGSFMSSLYEAANN</sequence>
<reference evidence="2 3" key="1">
    <citation type="submission" date="2019-08" db="EMBL/GenBank/DDBJ databases">
        <title>Soil Listeria distribution.</title>
        <authorList>
            <person name="Liao J."/>
        </authorList>
    </citation>
    <scope>NUCLEOTIDE SEQUENCE [LARGE SCALE GENOMIC DNA]</scope>
    <source>
        <strain evidence="2 3">IN-RH-2-BL1</strain>
    </source>
</reference>
<feature type="domain" description="GmrSD restriction endonucleases N-terminal" evidence="1">
    <location>
        <begin position="102"/>
        <end position="256"/>
    </location>
</feature>
<evidence type="ECO:0000313" key="3">
    <source>
        <dbReference type="Proteomes" id="UP000322220"/>
    </source>
</evidence>
<dbReference type="Pfam" id="PF03235">
    <property type="entry name" value="GmrSD_N"/>
    <property type="match status" value="1"/>
</dbReference>
<protein>
    <submittedName>
        <fullName evidence="2">DUF262 domain-containing protein</fullName>
    </submittedName>
</protein>
<evidence type="ECO:0000259" key="1">
    <source>
        <dbReference type="Pfam" id="PF03235"/>
    </source>
</evidence>
<feature type="non-terminal residue" evidence="2">
    <location>
        <position position="271"/>
    </location>
</feature>
<comment type="caution">
    <text evidence="2">The sequence shown here is derived from an EMBL/GenBank/DDBJ whole genome shotgun (WGS) entry which is preliminary data.</text>
</comment>
<gene>
    <name evidence="2" type="ORF">FZW98_14870</name>
</gene>
<dbReference type="AlphaFoldDB" id="A0AB74N834"/>
<dbReference type="RefSeq" id="WP_149058284.1">
    <property type="nucleotide sequence ID" value="NZ_VTIK01000026.1"/>
</dbReference>
<evidence type="ECO:0000313" key="2">
    <source>
        <dbReference type="EMBL" id="TYU48772.1"/>
    </source>
</evidence>
<dbReference type="EMBL" id="VTIK01000026">
    <property type="protein sequence ID" value="TYU48772.1"/>
    <property type="molecule type" value="Genomic_DNA"/>
</dbReference>
<dbReference type="PANTHER" id="PTHR39639:SF1">
    <property type="entry name" value="DUF262 DOMAIN-CONTAINING PROTEIN"/>
    <property type="match status" value="1"/>
</dbReference>
<proteinExistence type="predicted"/>
<dbReference type="Proteomes" id="UP000322220">
    <property type="component" value="Unassembled WGS sequence"/>
</dbReference>
<name>A0AB74N834_LISMN</name>
<dbReference type="PANTHER" id="PTHR39639">
    <property type="entry name" value="CHROMOSOME 16, WHOLE GENOME SHOTGUN SEQUENCE"/>
    <property type="match status" value="1"/>
</dbReference>
<accession>A0AB74N834</accession>
<dbReference type="InterPro" id="IPR004919">
    <property type="entry name" value="GmrSD_N"/>
</dbReference>
<organism evidence="2 3">
    <name type="scientific">Listeria monocytogenes</name>
    <dbReference type="NCBI Taxonomy" id="1639"/>
    <lineage>
        <taxon>Bacteria</taxon>
        <taxon>Bacillati</taxon>
        <taxon>Bacillota</taxon>
        <taxon>Bacilli</taxon>
        <taxon>Bacillales</taxon>
        <taxon>Listeriaceae</taxon>
        <taxon>Listeria</taxon>
    </lineage>
</organism>